<dbReference type="InterPro" id="IPR011711">
    <property type="entry name" value="GntR_C"/>
</dbReference>
<dbReference type="STRING" id="1231391.GCA_000308195_00069"/>
<evidence type="ECO:0000256" key="2">
    <source>
        <dbReference type="ARBA" id="ARBA00023125"/>
    </source>
</evidence>
<evidence type="ECO:0000256" key="4">
    <source>
        <dbReference type="SAM" id="MobiDB-lite"/>
    </source>
</evidence>
<proteinExistence type="predicted"/>
<keyword evidence="2" id="KW-0238">DNA-binding</keyword>
<dbReference type="PROSITE" id="PS50949">
    <property type="entry name" value="HTH_GNTR"/>
    <property type="match status" value="1"/>
</dbReference>
<dbReference type="InterPro" id="IPR008920">
    <property type="entry name" value="TF_FadR/GntR_C"/>
</dbReference>
<gene>
    <name evidence="6" type="ORF">C7440_0323</name>
</gene>
<dbReference type="AlphaFoldDB" id="A0A2U1CPX3"/>
<comment type="caution">
    <text evidence="6">The sequence shown here is derived from an EMBL/GenBank/DDBJ whole genome shotgun (WGS) entry which is preliminary data.</text>
</comment>
<keyword evidence="3" id="KW-0804">Transcription</keyword>
<dbReference type="PANTHER" id="PTHR43537">
    <property type="entry name" value="TRANSCRIPTIONAL REGULATOR, GNTR FAMILY"/>
    <property type="match status" value="1"/>
</dbReference>
<keyword evidence="7" id="KW-1185">Reference proteome</keyword>
<dbReference type="PANTHER" id="PTHR43537:SF45">
    <property type="entry name" value="GNTR FAMILY REGULATORY PROTEIN"/>
    <property type="match status" value="1"/>
</dbReference>
<feature type="domain" description="HTH gntR-type" evidence="5">
    <location>
        <begin position="41"/>
        <end position="108"/>
    </location>
</feature>
<reference evidence="6 7" key="1">
    <citation type="submission" date="2018-04" db="EMBL/GenBank/DDBJ databases">
        <title>Genomic Encyclopedia of Type Strains, Phase IV (KMG-IV): sequencing the most valuable type-strain genomes for metagenomic binning, comparative biology and taxonomic classification.</title>
        <authorList>
            <person name="Goeker M."/>
        </authorList>
    </citation>
    <scope>NUCLEOTIDE SEQUENCE [LARGE SCALE GENOMIC DNA]</scope>
    <source>
        <strain evidence="6 7">DSM 10065</strain>
    </source>
</reference>
<dbReference type="SMART" id="SM00895">
    <property type="entry name" value="FCD"/>
    <property type="match status" value="1"/>
</dbReference>
<name>A0A2U1CPX3_9BURK</name>
<dbReference type="Proteomes" id="UP000246145">
    <property type="component" value="Unassembled WGS sequence"/>
</dbReference>
<dbReference type="SMART" id="SM00345">
    <property type="entry name" value="HTH_GNTR"/>
    <property type="match status" value="1"/>
</dbReference>
<sequence>MNRSSAKKTSAIRKPARKPAAAKAPQISAVPDELNVAEPKRTLTDIAYERLEEAIVTLRIPPGTAVSELTLSNMLNIGRTPIREAIQRLAREHLLQVLPQRGLLVPQIDLRKQLRLLETRREVERLICRSAARRATPEERETFFHLRDAFLRSADENDDITFIRADKQFNELSLIAARNEFSEGAMRLMHGLSRRFWYCHYKHVADLSETAQLHAAVSDAIGKGDVDAAGHALDKLLDNIEAFAKSTLTYDF</sequence>
<evidence type="ECO:0000313" key="6">
    <source>
        <dbReference type="EMBL" id="PVY67937.1"/>
    </source>
</evidence>
<dbReference type="Pfam" id="PF07729">
    <property type="entry name" value="FCD"/>
    <property type="match status" value="1"/>
</dbReference>
<evidence type="ECO:0000259" key="5">
    <source>
        <dbReference type="PROSITE" id="PS50949"/>
    </source>
</evidence>
<protein>
    <submittedName>
        <fullName evidence="6">GntR family transcriptional regulator</fullName>
    </submittedName>
</protein>
<evidence type="ECO:0000256" key="3">
    <source>
        <dbReference type="ARBA" id="ARBA00023163"/>
    </source>
</evidence>
<dbReference type="SUPFAM" id="SSF46785">
    <property type="entry name" value="Winged helix' DNA-binding domain"/>
    <property type="match status" value="1"/>
</dbReference>
<dbReference type="GO" id="GO:0003700">
    <property type="term" value="F:DNA-binding transcription factor activity"/>
    <property type="evidence" value="ECO:0007669"/>
    <property type="project" value="InterPro"/>
</dbReference>
<dbReference type="Gene3D" id="1.10.10.10">
    <property type="entry name" value="Winged helix-like DNA-binding domain superfamily/Winged helix DNA-binding domain"/>
    <property type="match status" value="1"/>
</dbReference>
<dbReference type="Gene3D" id="1.20.120.530">
    <property type="entry name" value="GntR ligand-binding domain-like"/>
    <property type="match status" value="1"/>
</dbReference>
<dbReference type="SUPFAM" id="SSF48008">
    <property type="entry name" value="GntR ligand-binding domain-like"/>
    <property type="match status" value="1"/>
</dbReference>
<evidence type="ECO:0000256" key="1">
    <source>
        <dbReference type="ARBA" id="ARBA00023015"/>
    </source>
</evidence>
<feature type="region of interest" description="Disordered" evidence="4">
    <location>
        <begin position="1"/>
        <end position="26"/>
    </location>
</feature>
<dbReference type="InterPro" id="IPR000524">
    <property type="entry name" value="Tscrpt_reg_HTH_GntR"/>
</dbReference>
<dbReference type="RefSeq" id="WP_116517231.1">
    <property type="nucleotide sequence ID" value="NZ_JACCEX010000001.1"/>
</dbReference>
<dbReference type="EMBL" id="QEKO01000001">
    <property type="protein sequence ID" value="PVY67937.1"/>
    <property type="molecule type" value="Genomic_DNA"/>
</dbReference>
<dbReference type="InterPro" id="IPR036390">
    <property type="entry name" value="WH_DNA-bd_sf"/>
</dbReference>
<evidence type="ECO:0000313" key="7">
    <source>
        <dbReference type="Proteomes" id="UP000246145"/>
    </source>
</evidence>
<accession>A0A2U1CPX3</accession>
<dbReference type="InterPro" id="IPR036388">
    <property type="entry name" value="WH-like_DNA-bd_sf"/>
</dbReference>
<organism evidence="6 7">
    <name type="scientific">Pusillimonas noertemannii</name>
    <dbReference type="NCBI Taxonomy" id="305977"/>
    <lineage>
        <taxon>Bacteria</taxon>
        <taxon>Pseudomonadati</taxon>
        <taxon>Pseudomonadota</taxon>
        <taxon>Betaproteobacteria</taxon>
        <taxon>Burkholderiales</taxon>
        <taxon>Alcaligenaceae</taxon>
        <taxon>Pusillimonas</taxon>
    </lineage>
</organism>
<keyword evidence="1" id="KW-0805">Transcription regulation</keyword>
<dbReference type="Pfam" id="PF00392">
    <property type="entry name" value="GntR"/>
    <property type="match status" value="1"/>
</dbReference>
<dbReference type="GO" id="GO:0003677">
    <property type="term" value="F:DNA binding"/>
    <property type="evidence" value="ECO:0007669"/>
    <property type="project" value="UniProtKB-KW"/>
</dbReference>
<dbReference type="OrthoDB" id="8680240at2"/>